<gene>
    <name evidence="1" type="ordered locus">Selsp_0171</name>
    <name evidence="2" type="ORF">SELSPUOL_01570</name>
</gene>
<dbReference type="eggNOG" id="COG1337">
    <property type="taxonomic scope" value="Bacteria"/>
</dbReference>
<dbReference type="AlphaFoldDB" id="C9LVS6"/>
<name>C9LVS6_SELS3</name>
<dbReference type="Proteomes" id="UP000011124">
    <property type="component" value="Chromosome"/>
</dbReference>
<dbReference type="STRING" id="546271.Selsp_0171"/>
<organism evidence="2 3">
    <name type="scientific">Selenomonas sputigena (strain ATCC 35185 / DSM 20758 / CCUG 44933 / VPI D19B-28)</name>
    <dbReference type="NCBI Taxonomy" id="546271"/>
    <lineage>
        <taxon>Bacteria</taxon>
        <taxon>Bacillati</taxon>
        <taxon>Bacillota</taxon>
        <taxon>Negativicutes</taxon>
        <taxon>Selenomonadales</taxon>
        <taxon>Selenomonadaceae</taxon>
        <taxon>Selenomonas</taxon>
    </lineage>
</organism>
<dbReference type="KEGG" id="ssg:Selsp_0171"/>
<accession>C9LVS6</accession>
<protein>
    <recommendedName>
        <fullName evidence="5">CRISPR-associated RAMP protein, Csx10 family</fullName>
    </recommendedName>
</protein>
<proteinExistence type="predicted"/>
<evidence type="ECO:0000313" key="2">
    <source>
        <dbReference type="EMBL" id="EEX77048.1"/>
    </source>
</evidence>
<dbReference type="HOGENOM" id="CLU_509854_0_0_9"/>
<evidence type="ECO:0000313" key="3">
    <source>
        <dbReference type="Proteomes" id="UP000003505"/>
    </source>
</evidence>
<dbReference type="Proteomes" id="UP000003505">
    <property type="component" value="Unassembled WGS sequence"/>
</dbReference>
<dbReference type="EMBL" id="CP002637">
    <property type="protein sequence ID" value="AEB99148.1"/>
    <property type="molecule type" value="Genomic_DNA"/>
</dbReference>
<dbReference type="OrthoDB" id="482771at2"/>
<dbReference type="EMBL" id="ACKP02000030">
    <property type="protein sequence ID" value="EEX77048.1"/>
    <property type="molecule type" value="Genomic_DNA"/>
</dbReference>
<evidence type="ECO:0000313" key="4">
    <source>
        <dbReference type="Proteomes" id="UP000011124"/>
    </source>
</evidence>
<sequence length="528" mass="57114">MKEMRKISLTIEALSPLVLTAGSQGAILTESGDAISGSIVRGMIAARFIEAQNLGRAAHESEAFRRLFAGALKFSAAYPSKGGESAMRLPLSLQKDKLSPALADLSASDGTALKGYKPLKGCGIVRGAAIERVETKKNISLHMSRDEDGERLAGKSTEGGIYSYESLLPGQAFCGEIVGEAADIQELLTSIDCEDGAFLSQIGKSRSTQYGLCRIALNAPAPLEPLAQSLLSSTLRLRLATPLLSDAAFSRNAREVLDEEILAPLKESAESDDFSLGRIFAASASASNFVGVWNMRRPTQFGLDAGSIFELKKASPWTSRDAAALAAILAEGAGSRTEEGFGRLALWTVDAPTLFESTQERPERRTVKSERARAIVRAVLRRRIAQSVRLAAYKDASALTGRLAGMTHAFARLEAMLGPREDLEGAPARFRAKFAAEVGAKRTPLARHLEGVKLGAAELRDILRGERPELSPYASLDLSAEVPQELAEDAGFSRPALKDDGEIFYDYWLWFFRHARKRAVQQRKEAAD</sequence>
<reference evidence="2 3" key="1">
    <citation type="submission" date="2009-09" db="EMBL/GenBank/DDBJ databases">
        <authorList>
            <person name="Weinstock G."/>
            <person name="Sodergren E."/>
            <person name="Clifton S."/>
            <person name="Fulton L."/>
            <person name="Fulton B."/>
            <person name="Courtney L."/>
            <person name="Fronick C."/>
            <person name="Harrison M."/>
            <person name="Strong C."/>
            <person name="Farmer C."/>
            <person name="Delahaunty K."/>
            <person name="Markovic C."/>
            <person name="Hall O."/>
            <person name="Minx P."/>
            <person name="Tomlinson C."/>
            <person name="Mitreva M."/>
            <person name="Nelson J."/>
            <person name="Hou S."/>
            <person name="Wollam A."/>
            <person name="Pepin K.H."/>
            <person name="Johnson M."/>
            <person name="Bhonagiri V."/>
            <person name="Nash W.E."/>
            <person name="Warren W."/>
            <person name="Chinwalla A."/>
            <person name="Mardis E.R."/>
            <person name="Wilson R.K."/>
        </authorList>
    </citation>
    <scope>NUCLEOTIDE SEQUENCE [LARGE SCALE GENOMIC DNA]</scope>
    <source>
        <strain evidence="2">ATCC 35185</strain>
        <strain evidence="3">ATCC 35185 / DSM 20758 / VPI D19B-28</strain>
    </source>
</reference>
<keyword evidence="4" id="KW-1185">Reference proteome</keyword>
<reference evidence="1 4" key="2">
    <citation type="submission" date="2011-04" db="EMBL/GenBank/DDBJ databases">
        <title>The complete genome of Selenomonas sputigena DSM 20758.</title>
        <authorList>
            <consortium name="US DOE Joint Genome Institute (JGI-PGF)"/>
            <person name="Lucas S."/>
            <person name="Copeland A."/>
            <person name="Lapidus A."/>
            <person name="Bruce D."/>
            <person name="Goodwin L."/>
            <person name="Pitluck S."/>
            <person name="Peters L."/>
            <person name="Kyrpides N."/>
            <person name="Mavromatis K."/>
            <person name="Ivanova N."/>
            <person name="Ovchinnikova G."/>
            <person name="Teshima H."/>
            <person name="Detter J.C."/>
            <person name="Tapia R."/>
            <person name="Han C."/>
            <person name="Land M."/>
            <person name="Hauser L."/>
            <person name="Markowitz V."/>
            <person name="Cheng J.-F."/>
            <person name="Hugenholtz P."/>
            <person name="Woyke T."/>
            <person name="Wu D."/>
            <person name="Gronow S."/>
            <person name="Wellnitz S."/>
            <person name="Schneider S."/>
            <person name="Klenk H.-P."/>
            <person name="Eisen J.A."/>
        </authorList>
    </citation>
    <scope>NUCLEOTIDE SEQUENCE [LARGE SCALE GENOMIC DNA]</scope>
    <source>
        <strain evidence="1">ATCC 35185</strain>
        <strain evidence="4">ATCC 35185 / DSM 20758 / VPI D19B-28</strain>
    </source>
</reference>
<evidence type="ECO:0008006" key="5">
    <source>
        <dbReference type="Google" id="ProtNLM"/>
    </source>
</evidence>
<evidence type="ECO:0000313" key="1">
    <source>
        <dbReference type="EMBL" id="AEB99148.1"/>
    </source>
</evidence>